<comment type="similarity">
    <text evidence="1">Belongs to the universal stress protein A family.</text>
</comment>
<reference evidence="4" key="1">
    <citation type="journal article" date="2019" name="Int. J. Syst. Evol. Microbiol.">
        <title>The Global Catalogue of Microorganisms (GCM) 10K type strain sequencing project: providing services to taxonomists for standard genome sequencing and annotation.</title>
        <authorList>
            <consortium name="The Broad Institute Genomics Platform"/>
            <consortium name="The Broad Institute Genome Sequencing Center for Infectious Disease"/>
            <person name="Wu L."/>
            <person name="Ma J."/>
        </authorList>
    </citation>
    <scope>NUCLEOTIDE SEQUENCE [LARGE SCALE GENOMIC DNA]</scope>
    <source>
        <strain evidence="4">JCM 17316</strain>
    </source>
</reference>
<dbReference type="EMBL" id="BAABDO010000015">
    <property type="protein sequence ID" value="GAA4134393.1"/>
    <property type="molecule type" value="Genomic_DNA"/>
</dbReference>
<dbReference type="InterPro" id="IPR006016">
    <property type="entry name" value="UspA"/>
</dbReference>
<accession>A0ABP7YD52</accession>
<organism evidence="3 4">
    <name type="scientific">Actinomadura keratinilytica</name>
    <dbReference type="NCBI Taxonomy" id="547461"/>
    <lineage>
        <taxon>Bacteria</taxon>
        <taxon>Bacillati</taxon>
        <taxon>Actinomycetota</taxon>
        <taxon>Actinomycetes</taxon>
        <taxon>Streptosporangiales</taxon>
        <taxon>Thermomonosporaceae</taxon>
        <taxon>Actinomadura</taxon>
    </lineage>
</organism>
<evidence type="ECO:0000313" key="3">
    <source>
        <dbReference type="EMBL" id="GAA4134393.1"/>
    </source>
</evidence>
<dbReference type="PRINTS" id="PR01438">
    <property type="entry name" value="UNVRSLSTRESS"/>
</dbReference>
<evidence type="ECO:0000259" key="2">
    <source>
        <dbReference type="Pfam" id="PF00582"/>
    </source>
</evidence>
<protein>
    <submittedName>
        <fullName evidence="3">Universal stress protein</fullName>
    </submittedName>
</protein>
<comment type="caution">
    <text evidence="3">The sequence shown here is derived from an EMBL/GenBank/DDBJ whole genome shotgun (WGS) entry which is preliminary data.</text>
</comment>
<evidence type="ECO:0000313" key="4">
    <source>
        <dbReference type="Proteomes" id="UP001500266"/>
    </source>
</evidence>
<dbReference type="PANTHER" id="PTHR46268">
    <property type="entry name" value="STRESS RESPONSE PROTEIN NHAX"/>
    <property type="match status" value="1"/>
</dbReference>
<sequence>MTDPVLTDPVLVGTDGSDSAHRAVRWAADEAVLRNRPLLIVHALDSALYAAPLFAAPQAVDALTDAGRRMLAEAVEAARERRPEVQVSSRLLTGRVSGALRELSREAFELVLGHRGLGGFSSLLLGSTGLAMAGHAAGPVVIVRGDTDGEHGEPHGRIVVGLALERDEDESETLHYAFEAAAARGARVHVVNAWEVPAAYAEANRALDDRQIEEKIRWRLIEAHAPWRKAYPDLEVTEQVVREHPVTALCDASREADLLVVGPRRRGGLAALGLGSVSHGVIHHAHCPVVIARARTDS</sequence>
<dbReference type="Gene3D" id="3.40.50.620">
    <property type="entry name" value="HUPs"/>
    <property type="match status" value="2"/>
</dbReference>
<dbReference type="PANTHER" id="PTHR46268:SF6">
    <property type="entry name" value="UNIVERSAL STRESS PROTEIN UP12"/>
    <property type="match status" value="1"/>
</dbReference>
<keyword evidence="4" id="KW-1185">Reference proteome</keyword>
<dbReference type="Proteomes" id="UP001500266">
    <property type="component" value="Unassembled WGS sequence"/>
</dbReference>
<name>A0ABP7YD52_9ACTN</name>
<dbReference type="RefSeq" id="WP_345018940.1">
    <property type="nucleotide sequence ID" value="NZ_BAABDO010000015.1"/>
</dbReference>
<proteinExistence type="inferred from homology"/>
<dbReference type="InterPro" id="IPR014729">
    <property type="entry name" value="Rossmann-like_a/b/a_fold"/>
</dbReference>
<evidence type="ECO:0000256" key="1">
    <source>
        <dbReference type="ARBA" id="ARBA00008791"/>
    </source>
</evidence>
<dbReference type="SUPFAM" id="SSF52402">
    <property type="entry name" value="Adenine nucleotide alpha hydrolases-like"/>
    <property type="match status" value="2"/>
</dbReference>
<dbReference type="Pfam" id="PF00582">
    <property type="entry name" value="Usp"/>
    <property type="match status" value="2"/>
</dbReference>
<dbReference type="InterPro" id="IPR006015">
    <property type="entry name" value="Universal_stress_UspA"/>
</dbReference>
<feature type="domain" description="UspA" evidence="2">
    <location>
        <begin position="9"/>
        <end position="144"/>
    </location>
</feature>
<feature type="domain" description="UspA" evidence="2">
    <location>
        <begin position="157"/>
        <end position="293"/>
    </location>
</feature>
<gene>
    <name evidence="3" type="ORF">GCM10022416_16060</name>
</gene>